<keyword evidence="4 5" id="KW-0012">Acyltransferase</keyword>
<dbReference type="OMA" id="KKSLVWI"/>
<comment type="catalytic activity">
    <reaction evidence="5">
        <text>a 1-acyl-sn-glycero-3-phosphate + an acyl-CoA = a 1,2-diacyl-sn-glycero-3-phosphate + CoA</text>
        <dbReference type="Rhea" id="RHEA:19709"/>
        <dbReference type="ChEBI" id="CHEBI:57287"/>
        <dbReference type="ChEBI" id="CHEBI:57970"/>
        <dbReference type="ChEBI" id="CHEBI:58342"/>
        <dbReference type="ChEBI" id="CHEBI:58608"/>
        <dbReference type="EC" id="2.3.1.51"/>
    </reaction>
</comment>
<dbReference type="CDD" id="cd07989">
    <property type="entry name" value="LPLAT_AGPAT-like"/>
    <property type="match status" value="1"/>
</dbReference>
<dbReference type="GO" id="GO:0003841">
    <property type="term" value="F:1-acylglycerol-3-phosphate O-acyltransferase activity"/>
    <property type="evidence" value="ECO:0000318"/>
    <property type="project" value="GO_Central"/>
</dbReference>
<dbReference type="SUPFAM" id="SSF69593">
    <property type="entry name" value="Glycerol-3-phosphate (1)-acyltransferase"/>
    <property type="match status" value="1"/>
</dbReference>
<evidence type="ECO:0000313" key="8">
    <source>
        <dbReference type="EnsemblMetazoa" id="XP_781558"/>
    </source>
</evidence>
<keyword evidence="5" id="KW-1208">Phospholipid metabolism</keyword>
<reference evidence="8" key="2">
    <citation type="submission" date="2021-01" db="UniProtKB">
        <authorList>
            <consortium name="EnsemblMetazoa"/>
        </authorList>
    </citation>
    <scope>IDENTIFICATION</scope>
</reference>
<protein>
    <recommendedName>
        <fullName evidence="5">1-acyl-sn-glycerol-3-phosphate acyltransferase</fullName>
        <ecNumber evidence="5">2.3.1.51</ecNumber>
    </recommendedName>
</protein>
<dbReference type="Pfam" id="PF01553">
    <property type="entry name" value="Acyltransferase"/>
    <property type="match status" value="1"/>
</dbReference>
<dbReference type="FunCoup" id="A0A7M7RA23">
    <property type="interactions" value="986"/>
</dbReference>
<dbReference type="PANTHER" id="PTHR10434">
    <property type="entry name" value="1-ACYL-SN-GLYCEROL-3-PHOSPHATE ACYLTRANSFERASE"/>
    <property type="match status" value="1"/>
</dbReference>
<keyword evidence="5" id="KW-0444">Lipid biosynthesis</keyword>
<keyword evidence="3 5" id="KW-0808">Transferase</keyword>
<dbReference type="GO" id="GO:0005783">
    <property type="term" value="C:endoplasmic reticulum"/>
    <property type="evidence" value="ECO:0000318"/>
    <property type="project" value="GO_Central"/>
</dbReference>
<feature type="domain" description="Phospholipid/glycerol acyltransferase" evidence="7">
    <location>
        <begin position="93"/>
        <end position="210"/>
    </location>
</feature>
<dbReference type="InterPro" id="IPR002123">
    <property type="entry name" value="Plipid/glycerol_acylTrfase"/>
</dbReference>
<evidence type="ECO:0000256" key="5">
    <source>
        <dbReference type="RuleBase" id="RU361267"/>
    </source>
</evidence>
<dbReference type="OrthoDB" id="202234at2759"/>
<feature type="transmembrane region" description="Helical" evidence="6">
    <location>
        <begin position="35"/>
        <end position="53"/>
    </location>
</feature>
<dbReference type="NCBIfam" id="TIGR00530">
    <property type="entry name" value="AGP_acyltrn"/>
    <property type="match status" value="1"/>
</dbReference>
<comment type="similarity">
    <text evidence="2 5">Belongs to the 1-acyl-sn-glycerol-3-phosphate acyltransferase family.</text>
</comment>
<keyword evidence="6" id="KW-0472">Membrane</keyword>
<keyword evidence="6" id="KW-0812">Transmembrane</keyword>
<dbReference type="GO" id="GO:0016020">
    <property type="term" value="C:membrane"/>
    <property type="evidence" value="ECO:0007669"/>
    <property type="project" value="InterPro"/>
</dbReference>
<evidence type="ECO:0000256" key="1">
    <source>
        <dbReference type="ARBA" id="ARBA00004728"/>
    </source>
</evidence>
<dbReference type="RefSeq" id="XP_781558.2">
    <property type="nucleotide sequence ID" value="XM_776465.5"/>
</dbReference>
<evidence type="ECO:0000259" key="7">
    <source>
        <dbReference type="SMART" id="SM00563"/>
    </source>
</evidence>
<accession>A0A7M7RA23</accession>
<reference evidence="9" key="1">
    <citation type="submission" date="2015-02" db="EMBL/GenBank/DDBJ databases">
        <title>Genome sequencing for Strongylocentrotus purpuratus.</title>
        <authorList>
            <person name="Murali S."/>
            <person name="Liu Y."/>
            <person name="Vee V."/>
            <person name="English A."/>
            <person name="Wang M."/>
            <person name="Skinner E."/>
            <person name="Han Y."/>
            <person name="Muzny D.M."/>
            <person name="Worley K.C."/>
            <person name="Gibbs R.A."/>
        </authorList>
    </citation>
    <scope>NUCLEOTIDE SEQUENCE</scope>
</reference>
<dbReference type="GO" id="GO:0006654">
    <property type="term" value="P:phosphatidic acid biosynthetic process"/>
    <property type="evidence" value="ECO:0000318"/>
    <property type="project" value="GO_Central"/>
</dbReference>
<evidence type="ECO:0000256" key="6">
    <source>
        <dbReference type="SAM" id="Phobius"/>
    </source>
</evidence>
<dbReference type="AlphaFoldDB" id="A0A7M7RA23"/>
<sequence length="273" mass="31186">MELDWMQIVVISVLLGLILLYELSNTFKYYAKMTLYYTLLQIQALIIIILSLPRPRDPSNHRWASMLLSNTNGLFGIRAEVRGLHHLDYNKPAIVVANHQSSIDLMSMFSFGVWPKRCVVLGKKELLFFGPFGVSLYLCGTVFVDRLNPEKARSTMEKTAQHIKDKNIKVWIFPEGTRNRETGLLPFKKGAFHLAVQAQVPVIPIVFSSYSDFYSHREKRFGTGKFTITVLPPVSTEGKTSEDVNELTETVRKQMLTTYNETSMQRMESNGLN</sequence>
<comment type="domain">
    <text evidence="5">The HXXXXD motif is essential for acyltransferase activity and may constitute the binding site for the phosphate moiety of the glycerol-3-phosphate.</text>
</comment>
<dbReference type="SMART" id="SM00563">
    <property type="entry name" value="PlsC"/>
    <property type="match status" value="1"/>
</dbReference>
<keyword evidence="9" id="KW-1185">Reference proteome</keyword>
<evidence type="ECO:0000256" key="4">
    <source>
        <dbReference type="ARBA" id="ARBA00023315"/>
    </source>
</evidence>
<dbReference type="EnsemblMetazoa" id="XM_776465">
    <property type="protein sequence ID" value="XP_781558"/>
    <property type="gene ID" value="LOC576124"/>
</dbReference>
<keyword evidence="5" id="KW-0594">Phospholipid biosynthesis</keyword>
<comment type="pathway">
    <text evidence="1">Phospholipid metabolism; CDP-diacylglycerol biosynthesis; CDP-diacylglycerol from sn-glycerol 3-phosphate: step 2/3.</text>
</comment>
<dbReference type="PANTHER" id="PTHR10434:SF11">
    <property type="entry name" value="1-ACYL-SN-GLYCEROL-3-PHOSPHATE ACYLTRANSFERASE"/>
    <property type="match status" value="1"/>
</dbReference>
<dbReference type="Proteomes" id="UP000007110">
    <property type="component" value="Unassembled WGS sequence"/>
</dbReference>
<evidence type="ECO:0000313" key="9">
    <source>
        <dbReference type="Proteomes" id="UP000007110"/>
    </source>
</evidence>
<feature type="transmembrane region" description="Helical" evidence="6">
    <location>
        <begin position="6"/>
        <end position="23"/>
    </location>
</feature>
<dbReference type="InterPro" id="IPR004552">
    <property type="entry name" value="AGP_acyltrans"/>
</dbReference>
<name>A0A7M7RA23_STRPU</name>
<proteinExistence type="inferred from homology"/>
<dbReference type="EC" id="2.3.1.51" evidence="5"/>
<keyword evidence="6" id="KW-1133">Transmembrane helix</keyword>
<dbReference type="GeneID" id="576124"/>
<organism evidence="8 9">
    <name type="scientific">Strongylocentrotus purpuratus</name>
    <name type="common">Purple sea urchin</name>
    <dbReference type="NCBI Taxonomy" id="7668"/>
    <lineage>
        <taxon>Eukaryota</taxon>
        <taxon>Metazoa</taxon>
        <taxon>Echinodermata</taxon>
        <taxon>Eleutherozoa</taxon>
        <taxon>Echinozoa</taxon>
        <taxon>Echinoidea</taxon>
        <taxon>Euechinoidea</taxon>
        <taxon>Echinacea</taxon>
        <taxon>Camarodonta</taxon>
        <taxon>Echinidea</taxon>
        <taxon>Strongylocentrotidae</taxon>
        <taxon>Strongylocentrotus</taxon>
    </lineage>
</organism>
<dbReference type="KEGG" id="spu:576124"/>
<dbReference type="InParanoid" id="A0A7M7RA23"/>
<keyword evidence="5" id="KW-0443">Lipid metabolism</keyword>
<evidence type="ECO:0000256" key="2">
    <source>
        <dbReference type="ARBA" id="ARBA00008655"/>
    </source>
</evidence>
<evidence type="ECO:0000256" key="3">
    <source>
        <dbReference type="ARBA" id="ARBA00022679"/>
    </source>
</evidence>